<evidence type="ECO:0000313" key="3">
    <source>
        <dbReference type="Proteomes" id="UP000664132"/>
    </source>
</evidence>
<organism evidence="2 3">
    <name type="scientific">Cadophora malorum</name>
    <dbReference type="NCBI Taxonomy" id="108018"/>
    <lineage>
        <taxon>Eukaryota</taxon>
        <taxon>Fungi</taxon>
        <taxon>Dikarya</taxon>
        <taxon>Ascomycota</taxon>
        <taxon>Pezizomycotina</taxon>
        <taxon>Leotiomycetes</taxon>
        <taxon>Helotiales</taxon>
        <taxon>Ploettnerulaceae</taxon>
        <taxon>Cadophora</taxon>
    </lineage>
</organism>
<feature type="region of interest" description="Disordered" evidence="1">
    <location>
        <begin position="568"/>
        <end position="598"/>
    </location>
</feature>
<dbReference type="EMBL" id="JAFJYH010000085">
    <property type="protein sequence ID" value="KAG4420358.1"/>
    <property type="molecule type" value="Genomic_DNA"/>
</dbReference>
<gene>
    <name evidence="2" type="ORF">IFR04_006470</name>
</gene>
<keyword evidence="3" id="KW-1185">Reference proteome</keyword>
<feature type="compositionally biased region" description="Basic and acidic residues" evidence="1">
    <location>
        <begin position="568"/>
        <end position="580"/>
    </location>
</feature>
<feature type="region of interest" description="Disordered" evidence="1">
    <location>
        <begin position="1123"/>
        <end position="1169"/>
    </location>
</feature>
<sequence>MPNWKSYESSVRLLSAIIAAHPGLKLNYDDVARYYGDGAKYKSVWDRLNIINKNAKAIAAAVDAGQDPFAVPLDDTQTSAKSSKTKGTHGQLLFASSAHRTFAFSALAYQFYLVSLLISLDISARFGGDCTKSAIENRFRRLKSDAKLINDAVKNGVDPITINVGDTDGRIAISGSGRGNEIARHYGGDATQSAVVNAVNRQVRPAVKIVDIARCFGTDATSKAVNHAIARHVKPAVKMINDQLAAGGDPRDLAKGKFDIRVALVAHFARDITPNVKLIQDIRAQGGDAKDIVLVEGVRNGKPGKVRFYGSHCTKSALQNHFSRDLNPNVKILKDQVGQGLDPKDAVLIEGVRPGNPGKGQDLCQVARCYGKSVNGKAIRNFYDRTIKHDVKAVLDTLEAGGDPEDLQLSGIAKIGGGTKDIDDPTAETAKCFGDGLKGHALSMHFLRNIKPTSKLILDAIARGEDPAKTVPVGGEAKGSGATKEMVKYFGTDATPGSLQVAVCRNITPLVKKVKDHADSGGDCKNLNLVGNAKTGQAVLAKYFGSDVTPNAIQLQINRNVQPTAKKVRDYADGGGDPKDLNIGSDGKTDGDMGGKRGKGQTSTCIAHYILHDFILFTPPPDHPIDRSRDRKRVKACVETGGNPMDIDIGSNEAKDTAGKGAKELAKHFGSDTTQGGIAKIFSRHILPHAKQVHDCVQSGGDPKDLNLGGDVKETPSKGGKKEIAACFGSDATVPALKWQMAVPIKKDIQAIRETRAKGVDVKTITLPTLGGKEIAAWFGSDATAGGIRFQFSTTIKKNTDALRDGRARGLDCKDIALPSLGAQEMADIMGSDVTPHGLRFQFTDRIRPIGKKLQEMRSAGLDPKDIDLYSLYSVKGGGKTGRNISKYFGKDSTKGGIEFQFRSIKQDAKRQKACADAGGDPQTLGIGSGPVKAGGSAIAHYMADGTTSSALEHRFRPIKKDAGTLKYIALRMNDGTTAAALQHRFRPIKKEAEAMNAAIAGQFGDGVTGKAVSGYFERARKEPHWDLTKSMAENGSAKKTPVKRATPAKRKAAAVKGEDGDDDEMAETPSKKAKGPRAKATPRGGSKKAVNYQENSDVDDEEGMGGPVKAEKVEEYEEDIGAPEYGNPQYASNGNGNGNGYYASHSNGNGNGHTMTHDNGGYEDDEDNFAGQDMYFEASDEV</sequence>
<comment type="caution">
    <text evidence="2">The sequence shown here is derived from an EMBL/GenBank/DDBJ whole genome shotgun (WGS) entry which is preliminary data.</text>
</comment>
<dbReference type="OrthoDB" id="4828117at2759"/>
<feature type="region of interest" description="Disordered" evidence="1">
    <location>
        <begin position="1027"/>
        <end position="1108"/>
    </location>
</feature>
<name>A0A8H7WAS6_9HELO</name>
<reference evidence="2" key="1">
    <citation type="submission" date="2021-02" db="EMBL/GenBank/DDBJ databases">
        <title>Genome sequence Cadophora malorum strain M34.</title>
        <authorList>
            <person name="Stefanovic E."/>
            <person name="Vu D."/>
            <person name="Scully C."/>
            <person name="Dijksterhuis J."/>
            <person name="Roader J."/>
            <person name="Houbraken J."/>
        </authorList>
    </citation>
    <scope>NUCLEOTIDE SEQUENCE</scope>
    <source>
        <strain evidence="2">M34</strain>
    </source>
</reference>
<proteinExistence type="predicted"/>
<protein>
    <submittedName>
        <fullName evidence="2">Uncharacterized protein</fullName>
    </submittedName>
</protein>
<dbReference type="Proteomes" id="UP000664132">
    <property type="component" value="Unassembled WGS sequence"/>
</dbReference>
<dbReference type="AlphaFoldDB" id="A0A8H7WAS6"/>
<feature type="compositionally biased region" description="Basic residues" evidence="1">
    <location>
        <begin position="1041"/>
        <end position="1054"/>
    </location>
</feature>
<feature type="compositionally biased region" description="Low complexity" evidence="1">
    <location>
        <begin position="1131"/>
        <end position="1149"/>
    </location>
</feature>
<evidence type="ECO:0000256" key="1">
    <source>
        <dbReference type="SAM" id="MobiDB-lite"/>
    </source>
</evidence>
<evidence type="ECO:0000313" key="2">
    <source>
        <dbReference type="EMBL" id="KAG4420358.1"/>
    </source>
</evidence>
<accession>A0A8H7WAS6</accession>